<protein>
    <recommendedName>
        <fullName evidence="3">KaiC domain-containing protein</fullName>
    </recommendedName>
</protein>
<keyword evidence="1" id="KW-0547">Nucleotide-binding</keyword>
<gene>
    <name evidence="4" type="ORF">AKJ64_03555</name>
</gene>
<dbReference type="PANTHER" id="PTHR43637">
    <property type="entry name" value="UPF0273 PROTEIN TM_0370"/>
    <property type="match status" value="1"/>
</dbReference>
<evidence type="ECO:0000259" key="3">
    <source>
        <dbReference type="PROSITE" id="PS51146"/>
    </source>
</evidence>
<keyword evidence="2" id="KW-0067">ATP-binding</keyword>
<evidence type="ECO:0000256" key="1">
    <source>
        <dbReference type="ARBA" id="ARBA00022741"/>
    </source>
</evidence>
<evidence type="ECO:0000256" key="2">
    <source>
        <dbReference type="ARBA" id="ARBA00022840"/>
    </source>
</evidence>
<dbReference type="InterPro" id="IPR014774">
    <property type="entry name" value="KaiC-like_dom"/>
</dbReference>
<reference evidence="4 5" key="1">
    <citation type="journal article" date="2016" name="Sci. Rep.">
        <title>Metabolic traits of an uncultured archaeal lineage -MSBL1- from brine pools of the Red Sea.</title>
        <authorList>
            <person name="Mwirichia R."/>
            <person name="Alam I."/>
            <person name="Rashid M."/>
            <person name="Vinu M."/>
            <person name="Ba-Alawi W."/>
            <person name="Anthony Kamau A."/>
            <person name="Kamanda Ngugi D."/>
            <person name="Goker M."/>
            <person name="Klenk H.P."/>
            <person name="Bajic V."/>
            <person name="Stingl U."/>
        </authorList>
    </citation>
    <scope>NUCLEOTIDE SEQUENCE [LARGE SCALE GENOMIC DNA]</scope>
    <source>
        <strain evidence="4">SCGC-AAA259E17</strain>
    </source>
</reference>
<dbReference type="Pfam" id="PF06745">
    <property type="entry name" value="ATPase"/>
    <property type="match status" value="1"/>
</dbReference>
<name>A0A133UDP6_9EURY</name>
<dbReference type="EMBL" id="LHXN01000063">
    <property type="protein sequence ID" value="KXA92285.1"/>
    <property type="molecule type" value="Genomic_DNA"/>
</dbReference>
<dbReference type="GO" id="GO:0005524">
    <property type="term" value="F:ATP binding"/>
    <property type="evidence" value="ECO:0007669"/>
    <property type="project" value="UniProtKB-KW"/>
</dbReference>
<proteinExistence type="predicted"/>
<keyword evidence="5" id="KW-1185">Reference proteome</keyword>
<dbReference type="Proteomes" id="UP000070373">
    <property type="component" value="Unassembled WGS sequence"/>
</dbReference>
<comment type="caution">
    <text evidence="4">The sequence shown here is derived from an EMBL/GenBank/DDBJ whole genome shotgun (WGS) entry which is preliminary data.</text>
</comment>
<dbReference type="AlphaFoldDB" id="A0A133UDP6"/>
<sequence length="226" mass="25581">MVGRVSTGIKGLDGLLDGGFPERSLILLAGGPGAEKTIFSGMFLYEGLKKEESSTYVTFTETEGKILREFDQLGMDFSPYQRRNTFKVLDMSIGEEMEMEDAASEIMDAARTVGADRLVIDSLSSMVTGLQSDQKRRRYVRVIYRVLERLGCTSIAISEIPTLGKGTNYGFEEFLADGVIVLRSEYEENELKRRMEILKMRGTDHSREVQRYYLTDNGFELAKYRV</sequence>
<organism evidence="4 5">
    <name type="scientific">candidate division MSBL1 archaeon SCGC-AAA259E17</name>
    <dbReference type="NCBI Taxonomy" id="1698263"/>
    <lineage>
        <taxon>Archaea</taxon>
        <taxon>Methanobacteriati</taxon>
        <taxon>Methanobacteriota</taxon>
        <taxon>candidate division MSBL1</taxon>
    </lineage>
</organism>
<evidence type="ECO:0000313" key="4">
    <source>
        <dbReference type="EMBL" id="KXA92285.1"/>
    </source>
</evidence>
<evidence type="ECO:0000313" key="5">
    <source>
        <dbReference type="Proteomes" id="UP000070373"/>
    </source>
</evidence>
<dbReference type="PROSITE" id="PS51146">
    <property type="entry name" value="KAIC"/>
    <property type="match status" value="1"/>
</dbReference>
<dbReference type="InterPro" id="IPR027417">
    <property type="entry name" value="P-loop_NTPase"/>
</dbReference>
<dbReference type="InterPro" id="IPR010624">
    <property type="entry name" value="KaiC_dom"/>
</dbReference>
<dbReference type="SUPFAM" id="SSF52540">
    <property type="entry name" value="P-loop containing nucleoside triphosphate hydrolases"/>
    <property type="match status" value="1"/>
</dbReference>
<dbReference type="Gene3D" id="3.40.50.300">
    <property type="entry name" value="P-loop containing nucleotide triphosphate hydrolases"/>
    <property type="match status" value="1"/>
</dbReference>
<accession>A0A133UDP6</accession>
<feature type="domain" description="KaiC" evidence="3">
    <location>
        <begin position="3"/>
        <end position="226"/>
    </location>
</feature>